<keyword evidence="2" id="KW-0238">DNA-binding</keyword>
<dbReference type="GO" id="GO:0045892">
    <property type="term" value="P:negative regulation of DNA-templated transcription"/>
    <property type="evidence" value="ECO:0007669"/>
    <property type="project" value="TreeGrafter"/>
</dbReference>
<dbReference type="InterPro" id="IPR036390">
    <property type="entry name" value="WH_DNA-bd_sf"/>
</dbReference>
<dbReference type="InterPro" id="IPR036388">
    <property type="entry name" value="WH-like_DNA-bd_sf"/>
</dbReference>
<dbReference type="InterPro" id="IPR012770">
    <property type="entry name" value="TreR"/>
</dbReference>
<accession>A0AA45QS66</accession>
<dbReference type="InterPro" id="IPR050679">
    <property type="entry name" value="Bact_HTH_transcr_reg"/>
</dbReference>
<keyword evidence="3" id="KW-0804">Transcription</keyword>
<dbReference type="GO" id="GO:0003677">
    <property type="term" value="F:DNA binding"/>
    <property type="evidence" value="ECO:0007669"/>
    <property type="project" value="UniProtKB-UniRule"/>
</dbReference>
<dbReference type="SMART" id="SM00345">
    <property type="entry name" value="HTH_GNTR"/>
    <property type="match status" value="1"/>
</dbReference>
<dbReference type="PANTHER" id="PTHR44846:SF12">
    <property type="entry name" value="HTH-TYPE TRANSCRIPTIONAL REGULATOR TRER"/>
    <property type="match status" value="1"/>
</dbReference>
<dbReference type="InterPro" id="IPR028978">
    <property type="entry name" value="Chorismate_lyase_/UTRA_dom_sf"/>
</dbReference>
<reference evidence="6 7" key="1">
    <citation type="submission" date="2021-02" db="EMBL/GenBank/DDBJ databases">
        <title>Complete genome sequence of Lactococcus lactis strain K_LL004.</title>
        <authorList>
            <person name="Kim H.B."/>
        </authorList>
    </citation>
    <scope>NUCLEOTIDE SEQUENCE [LARGE SCALE GENOMIC DNA]</scope>
    <source>
        <strain evidence="6 7">K_LL004</strain>
    </source>
</reference>
<evidence type="ECO:0000256" key="1">
    <source>
        <dbReference type="ARBA" id="ARBA00023015"/>
    </source>
</evidence>
<dbReference type="Gene3D" id="3.40.1410.10">
    <property type="entry name" value="Chorismate lyase-like"/>
    <property type="match status" value="1"/>
</dbReference>
<organism evidence="6 7">
    <name type="scientific">Lactococcus taiwanensis</name>
    <dbReference type="NCBI Taxonomy" id="1151742"/>
    <lineage>
        <taxon>Bacteria</taxon>
        <taxon>Bacillati</taxon>
        <taxon>Bacillota</taxon>
        <taxon>Bacilli</taxon>
        <taxon>Lactobacillales</taxon>
        <taxon>Streptococcaceae</taxon>
        <taxon>Lactococcus</taxon>
    </lineage>
</organism>
<dbReference type="RefSeq" id="WP_075524885.1">
    <property type="nucleotide sequence ID" value="NZ_CP070872.1"/>
</dbReference>
<evidence type="ECO:0000313" key="7">
    <source>
        <dbReference type="Proteomes" id="UP000663608"/>
    </source>
</evidence>
<dbReference type="EMBL" id="CP070872">
    <property type="protein sequence ID" value="QSE77126.1"/>
    <property type="molecule type" value="Genomic_DNA"/>
</dbReference>
<dbReference type="PRINTS" id="PR00035">
    <property type="entry name" value="HTHGNTR"/>
</dbReference>
<dbReference type="SMART" id="SM00866">
    <property type="entry name" value="UTRA"/>
    <property type="match status" value="1"/>
</dbReference>
<dbReference type="SUPFAM" id="SSF46785">
    <property type="entry name" value="Winged helix' DNA-binding domain"/>
    <property type="match status" value="1"/>
</dbReference>
<evidence type="ECO:0000256" key="2">
    <source>
        <dbReference type="ARBA" id="ARBA00023125"/>
    </source>
</evidence>
<evidence type="ECO:0000256" key="3">
    <source>
        <dbReference type="ARBA" id="ARBA00023163"/>
    </source>
</evidence>
<dbReference type="PANTHER" id="PTHR44846">
    <property type="entry name" value="MANNOSYL-D-GLYCERATE TRANSPORT/METABOLISM SYSTEM REPRESSOR MNGR-RELATED"/>
    <property type="match status" value="1"/>
</dbReference>
<dbReference type="PROSITE" id="PS50949">
    <property type="entry name" value="HTH_GNTR"/>
    <property type="match status" value="1"/>
</dbReference>
<dbReference type="SUPFAM" id="SSF64288">
    <property type="entry name" value="Chorismate lyase-like"/>
    <property type="match status" value="1"/>
</dbReference>
<keyword evidence="7" id="KW-1185">Reference proteome</keyword>
<dbReference type="InterPro" id="IPR011663">
    <property type="entry name" value="UTRA"/>
</dbReference>
<dbReference type="NCBIfam" id="TIGR02404">
    <property type="entry name" value="trehalos_R_Bsub"/>
    <property type="match status" value="1"/>
</dbReference>
<dbReference type="AlphaFoldDB" id="A0AA45QS66"/>
<dbReference type="Pfam" id="PF00392">
    <property type="entry name" value="GntR"/>
    <property type="match status" value="1"/>
</dbReference>
<feature type="domain" description="HTH gntR-type" evidence="5">
    <location>
        <begin position="1"/>
        <end position="69"/>
    </location>
</feature>
<dbReference type="InterPro" id="IPR000524">
    <property type="entry name" value="Tscrpt_reg_HTH_GntR"/>
</dbReference>
<dbReference type="Pfam" id="PF07702">
    <property type="entry name" value="UTRA"/>
    <property type="match status" value="1"/>
</dbReference>
<dbReference type="Proteomes" id="UP000663608">
    <property type="component" value="Chromosome"/>
</dbReference>
<evidence type="ECO:0000313" key="6">
    <source>
        <dbReference type="EMBL" id="QSE77126.1"/>
    </source>
</evidence>
<name>A0AA45QS66_9LACT</name>
<keyword evidence="1" id="KW-0805">Transcription regulation</keyword>
<dbReference type="KEGG" id="lti:JW886_02380"/>
<protein>
    <recommendedName>
        <fullName evidence="4">Trehalose operon repressor</fullName>
    </recommendedName>
</protein>
<evidence type="ECO:0000259" key="5">
    <source>
        <dbReference type="PROSITE" id="PS50949"/>
    </source>
</evidence>
<dbReference type="CDD" id="cd07377">
    <property type="entry name" value="WHTH_GntR"/>
    <property type="match status" value="1"/>
</dbReference>
<dbReference type="Gene3D" id="1.10.10.10">
    <property type="entry name" value="Winged helix-like DNA-binding domain superfamily/Winged helix DNA-binding domain"/>
    <property type="match status" value="1"/>
</dbReference>
<sequence>MNKYEMIAQDLEKMIMDGVYQEDELLPSENELVTRYKVSRSTVRQALKTLEENGWIQRKHGLGSIVIARDRLNFPITGLTSYKELQHYLGFDSLTEVVTFEKRIVDSSLAELTHFPQGVPVLHILRRRKIDGEFIVLDRDYLLYAYAEGLSKSQAADSIYDYLENERHLEIAYAQKEITIDFINEHDRQWLELATGDRHIVSVKSHVFLSDNTLFQYTESRHQVDKFSFTELARRQKR</sequence>
<gene>
    <name evidence="6" type="primary">treR</name>
    <name evidence="6" type="ORF">JW886_02380</name>
</gene>
<evidence type="ECO:0000256" key="4">
    <source>
        <dbReference type="NCBIfam" id="TIGR02404"/>
    </source>
</evidence>
<dbReference type="GO" id="GO:0003700">
    <property type="term" value="F:DNA-binding transcription factor activity"/>
    <property type="evidence" value="ECO:0007669"/>
    <property type="project" value="UniProtKB-UniRule"/>
</dbReference>
<proteinExistence type="predicted"/>